<evidence type="ECO:0000256" key="1">
    <source>
        <dbReference type="SAM" id="MobiDB-lite"/>
    </source>
</evidence>
<dbReference type="Ensembl" id="ENSPSIT00000012552.1">
    <property type="protein sequence ID" value="ENSPSIP00000012491.1"/>
    <property type="gene ID" value="ENSPSIG00000011235.1"/>
</dbReference>
<reference evidence="2" key="3">
    <citation type="submission" date="2025-08" db="UniProtKB">
        <authorList>
            <consortium name="Ensembl"/>
        </authorList>
    </citation>
    <scope>IDENTIFICATION</scope>
</reference>
<dbReference type="GeneTree" id="ENSGT00940000168660"/>
<sequence>ITYLPSFRSRIILKQERRKQKEFFEKKKLRSKMKLLGVSSPPKSSAVSLDLLNLYVVNQISTKKDPADRVRKPVHVDMNRELKTPIRRHNIELPMSPQPTSSKTGLVDMQNRNCRVKSGRRVGELLGPSTRLQCKGIDHSSLEHQHYLAADSNSYPVSSSVSWSSDYKHSPEQNFRTNLACSPWELTYEEKQRKQPGNISQDPWVSNSPNKQSVFSKSNTEVPLGTLFKKLNSTGRANSLSSRPASSKSIKCAAQDKIAQISKYEPRHSLDVWVTQGRDVSPYQFLVFPNKETPKLLSWEYCDPFVNQCCISQLFTEPDDMNEISNRCSPYNRDDYNMTKGTDRCTIDRCLKGIFTGPEQTFFKSKTISSASHKENKQPNTKHLEEYPEGHYYIVSSESNENPSKYERTGKYQ</sequence>
<dbReference type="HOGENOM" id="CLU_052127_0_0_1"/>
<reference evidence="3" key="1">
    <citation type="submission" date="2011-10" db="EMBL/GenBank/DDBJ databases">
        <authorList>
            <consortium name="Soft-shell Turtle Genome Consortium"/>
        </authorList>
    </citation>
    <scope>NUCLEOTIDE SEQUENCE [LARGE SCALE GENOMIC DNA]</scope>
    <source>
        <strain evidence="3">Daiwa-1</strain>
    </source>
</reference>
<dbReference type="eggNOG" id="ENOG502S59G">
    <property type="taxonomic scope" value="Eukaryota"/>
</dbReference>
<feature type="compositionally biased region" description="Basic and acidic residues" evidence="1">
    <location>
        <begin position="404"/>
        <end position="413"/>
    </location>
</feature>
<proteinExistence type="predicted"/>
<dbReference type="PANTHER" id="PTHR35158:SF1">
    <property type="entry name" value="CDNA SEQUENCE CN725425"/>
    <property type="match status" value="1"/>
</dbReference>
<feature type="compositionally biased region" description="Basic and acidic residues" evidence="1">
    <location>
        <begin position="372"/>
        <end position="389"/>
    </location>
</feature>
<evidence type="ECO:0000313" key="3">
    <source>
        <dbReference type="Proteomes" id="UP000007267"/>
    </source>
</evidence>
<reference evidence="2" key="4">
    <citation type="submission" date="2025-09" db="UniProtKB">
        <authorList>
            <consortium name="Ensembl"/>
        </authorList>
    </citation>
    <scope>IDENTIFICATION</scope>
</reference>
<dbReference type="Pfam" id="PF15089">
    <property type="entry name" value="Redic1-like"/>
    <property type="match status" value="1"/>
</dbReference>
<feature type="region of interest" description="Disordered" evidence="1">
    <location>
        <begin position="366"/>
        <end position="413"/>
    </location>
</feature>
<feature type="region of interest" description="Disordered" evidence="1">
    <location>
        <begin position="190"/>
        <end position="216"/>
    </location>
</feature>
<feature type="compositionally biased region" description="Polar residues" evidence="1">
    <location>
        <begin position="195"/>
        <end position="216"/>
    </location>
</feature>
<evidence type="ECO:0000313" key="2">
    <source>
        <dbReference type="Ensembl" id="ENSPSIP00000012491.1"/>
    </source>
</evidence>
<protein>
    <submittedName>
        <fullName evidence="2">Uncharacterized protein</fullName>
    </submittedName>
</protein>
<accession>K7FWT1</accession>
<organism evidence="2 3">
    <name type="scientific">Pelodiscus sinensis</name>
    <name type="common">Chinese softshell turtle</name>
    <name type="synonym">Trionyx sinensis</name>
    <dbReference type="NCBI Taxonomy" id="13735"/>
    <lineage>
        <taxon>Eukaryota</taxon>
        <taxon>Metazoa</taxon>
        <taxon>Chordata</taxon>
        <taxon>Craniata</taxon>
        <taxon>Vertebrata</taxon>
        <taxon>Euteleostomi</taxon>
        <taxon>Archelosauria</taxon>
        <taxon>Testudinata</taxon>
        <taxon>Testudines</taxon>
        <taxon>Cryptodira</taxon>
        <taxon>Trionychia</taxon>
        <taxon>Trionychidae</taxon>
        <taxon>Pelodiscus</taxon>
    </lineage>
</organism>
<dbReference type="EMBL" id="AGCU01067528">
    <property type="status" value="NOT_ANNOTATED_CDS"/>
    <property type="molecule type" value="Genomic_DNA"/>
</dbReference>
<dbReference type="OMA" id="ESNNSER"/>
<dbReference type="InterPro" id="IPR027883">
    <property type="entry name" value="Redic1-like"/>
</dbReference>
<dbReference type="EMBL" id="AGCU01067529">
    <property type="status" value="NOT_ANNOTATED_CDS"/>
    <property type="molecule type" value="Genomic_DNA"/>
</dbReference>
<reference evidence="3" key="2">
    <citation type="journal article" date="2013" name="Nat. Genet.">
        <title>The draft genomes of soft-shell turtle and green sea turtle yield insights into the development and evolution of the turtle-specific body plan.</title>
        <authorList>
            <person name="Wang Z."/>
            <person name="Pascual-Anaya J."/>
            <person name="Zadissa A."/>
            <person name="Li W."/>
            <person name="Niimura Y."/>
            <person name="Huang Z."/>
            <person name="Li C."/>
            <person name="White S."/>
            <person name="Xiong Z."/>
            <person name="Fang D."/>
            <person name="Wang B."/>
            <person name="Ming Y."/>
            <person name="Chen Y."/>
            <person name="Zheng Y."/>
            <person name="Kuraku S."/>
            <person name="Pignatelli M."/>
            <person name="Herrero J."/>
            <person name="Beal K."/>
            <person name="Nozawa M."/>
            <person name="Li Q."/>
            <person name="Wang J."/>
            <person name="Zhang H."/>
            <person name="Yu L."/>
            <person name="Shigenobu S."/>
            <person name="Wang J."/>
            <person name="Liu J."/>
            <person name="Flicek P."/>
            <person name="Searle S."/>
            <person name="Wang J."/>
            <person name="Kuratani S."/>
            <person name="Yin Y."/>
            <person name="Aken B."/>
            <person name="Zhang G."/>
            <person name="Irie N."/>
        </authorList>
    </citation>
    <scope>NUCLEOTIDE SEQUENCE [LARGE SCALE GENOMIC DNA]</scope>
    <source>
        <strain evidence="3">Daiwa-1</strain>
    </source>
</reference>
<keyword evidence="3" id="KW-1185">Reference proteome</keyword>
<dbReference type="Proteomes" id="UP000007267">
    <property type="component" value="Unassembled WGS sequence"/>
</dbReference>
<dbReference type="AlphaFoldDB" id="K7FWT1"/>
<dbReference type="STRING" id="13735.ENSPSIP00000012491"/>
<name>K7FWT1_PELSI</name>
<dbReference type="EMBL" id="AGCU01067530">
    <property type="status" value="NOT_ANNOTATED_CDS"/>
    <property type="molecule type" value="Genomic_DNA"/>
</dbReference>
<dbReference type="PANTHER" id="PTHR35158">
    <property type="entry name" value="CDNA SEQUENCE CN725425"/>
    <property type="match status" value="1"/>
</dbReference>